<dbReference type="PANTHER" id="PTHR10314">
    <property type="entry name" value="CYSTATHIONINE BETA-SYNTHASE"/>
    <property type="match status" value="1"/>
</dbReference>
<dbReference type="InterPro" id="IPR036052">
    <property type="entry name" value="TrpB-like_PALP_sf"/>
</dbReference>
<evidence type="ECO:0000256" key="1">
    <source>
        <dbReference type="ARBA" id="ARBA00001933"/>
    </source>
</evidence>
<organism evidence="6 7">
    <name type="scientific">Leptolyngbya cf. ectocarpi LEGE 11479</name>
    <dbReference type="NCBI Taxonomy" id="1828722"/>
    <lineage>
        <taxon>Bacteria</taxon>
        <taxon>Bacillati</taxon>
        <taxon>Cyanobacteriota</taxon>
        <taxon>Cyanophyceae</taxon>
        <taxon>Leptolyngbyales</taxon>
        <taxon>Leptolyngbyaceae</taxon>
        <taxon>Leptolyngbya group</taxon>
        <taxon>Leptolyngbya</taxon>
    </lineage>
</organism>
<dbReference type="AlphaFoldDB" id="A0A928WY52"/>
<comment type="cofactor">
    <cofactor evidence="1">
        <name>pyridoxal 5'-phosphate</name>
        <dbReference type="ChEBI" id="CHEBI:597326"/>
    </cofactor>
</comment>
<dbReference type="NCBIfam" id="TIGR03945">
    <property type="entry name" value="PLP_SbnA_fam"/>
    <property type="match status" value="1"/>
</dbReference>
<dbReference type="Gene3D" id="3.40.50.1100">
    <property type="match status" value="2"/>
</dbReference>
<proteinExistence type="predicted"/>
<dbReference type="InterPro" id="IPR023927">
    <property type="entry name" value="SbnA"/>
</dbReference>
<dbReference type="SUPFAM" id="SSF53686">
    <property type="entry name" value="Tryptophan synthase beta subunit-like PLP-dependent enzymes"/>
    <property type="match status" value="1"/>
</dbReference>
<protein>
    <submittedName>
        <fullName evidence="6">2,3-diaminopropionate biosynthesis protein SbnA</fullName>
    </submittedName>
</protein>
<dbReference type="RefSeq" id="WP_193990622.1">
    <property type="nucleotide sequence ID" value="NZ_JADEXP010000011.1"/>
</dbReference>
<dbReference type="GO" id="GO:0016740">
    <property type="term" value="F:transferase activity"/>
    <property type="evidence" value="ECO:0007669"/>
    <property type="project" value="UniProtKB-KW"/>
</dbReference>
<reference evidence="6" key="1">
    <citation type="submission" date="2020-10" db="EMBL/GenBank/DDBJ databases">
        <authorList>
            <person name="Castelo-Branco R."/>
            <person name="Eusebio N."/>
            <person name="Adriana R."/>
            <person name="Vieira A."/>
            <person name="Brugerolle De Fraissinette N."/>
            <person name="Rezende De Castro R."/>
            <person name="Schneider M.P."/>
            <person name="Vasconcelos V."/>
            <person name="Leao P.N."/>
        </authorList>
    </citation>
    <scope>NUCLEOTIDE SEQUENCE</scope>
    <source>
        <strain evidence="6">LEGE 11479</strain>
    </source>
</reference>
<evidence type="ECO:0000259" key="5">
    <source>
        <dbReference type="Pfam" id="PF00291"/>
    </source>
</evidence>
<sequence length="350" mass="39264">MKNMPDSITSRLAPDKITIQHRRCEPRIYNNITELIGNTPIVRLGQMFCGYNILAKLEGYNPISSIKDRVAFYMLKRATERGFISSDTVIIESTSGNFGLGMAAACQFYGLRFIAVVDPKISRINLRLLELRGAEIDMVREPDETGNYLSRRIQRIQELRKEIPDSFWPCQYRSPDNPNAHYYDTGQEIISQLNGHPLDYFLASVSTTGTISGISRRLKEVYPQLQVIGIDEEGSALFGGQSGPRFLNGMGAGYPIPELAEETHRQQSVDQIIRVKASEGIEACNQLLKCEGVMAGGSGGAVIASLKKLLPRIPLKSNVLVILPDRGERYLDTFYNKRWVEDNIDNTKQK</sequence>
<keyword evidence="3" id="KW-0808">Transferase</keyword>
<dbReference type="EMBL" id="JADEXP010000011">
    <property type="protein sequence ID" value="MBE9065559.1"/>
    <property type="molecule type" value="Genomic_DNA"/>
</dbReference>
<evidence type="ECO:0000256" key="3">
    <source>
        <dbReference type="ARBA" id="ARBA00022679"/>
    </source>
</evidence>
<accession>A0A928WY52</accession>
<comment type="caution">
    <text evidence="6">The sequence shown here is derived from an EMBL/GenBank/DDBJ whole genome shotgun (WGS) entry which is preliminary data.</text>
</comment>
<feature type="domain" description="Tryptophan synthase beta chain-like PALP" evidence="5">
    <location>
        <begin position="32"/>
        <end position="325"/>
    </location>
</feature>
<name>A0A928WY52_LEPEC</name>
<evidence type="ECO:0000313" key="7">
    <source>
        <dbReference type="Proteomes" id="UP000615026"/>
    </source>
</evidence>
<dbReference type="Pfam" id="PF00291">
    <property type="entry name" value="PALP"/>
    <property type="match status" value="1"/>
</dbReference>
<evidence type="ECO:0000256" key="4">
    <source>
        <dbReference type="ARBA" id="ARBA00022898"/>
    </source>
</evidence>
<dbReference type="CDD" id="cd01561">
    <property type="entry name" value="CBS_like"/>
    <property type="match status" value="1"/>
</dbReference>
<gene>
    <name evidence="6" type="primary">sbnA</name>
    <name evidence="6" type="ORF">IQ260_02710</name>
</gene>
<dbReference type="InterPro" id="IPR001926">
    <property type="entry name" value="TrpB-like_PALP"/>
</dbReference>
<dbReference type="InterPro" id="IPR050214">
    <property type="entry name" value="Cys_Synth/Cystath_Beta-Synth"/>
</dbReference>
<keyword evidence="4" id="KW-0663">Pyridoxal phosphate</keyword>
<keyword evidence="7" id="KW-1185">Reference proteome</keyword>
<dbReference type="Proteomes" id="UP000615026">
    <property type="component" value="Unassembled WGS sequence"/>
</dbReference>
<evidence type="ECO:0000256" key="2">
    <source>
        <dbReference type="ARBA" id="ARBA00011738"/>
    </source>
</evidence>
<comment type="subunit">
    <text evidence="2">Homodimer.</text>
</comment>
<dbReference type="GO" id="GO:1901605">
    <property type="term" value="P:alpha-amino acid metabolic process"/>
    <property type="evidence" value="ECO:0007669"/>
    <property type="project" value="UniProtKB-ARBA"/>
</dbReference>
<evidence type="ECO:0000313" key="6">
    <source>
        <dbReference type="EMBL" id="MBE9065559.1"/>
    </source>
</evidence>